<organism evidence="7 8">
    <name type="scientific">Roseicitreum antarcticum</name>
    <dbReference type="NCBI Taxonomy" id="564137"/>
    <lineage>
        <taxon>Bacteria</taxon>
        <taxon>Pseudomonadati</taxon>
        <taxon>Pseudomonadota</taxon>
        <taxon>Alphaproteobacteria</taxon>
        <taxon>Rhodobacterales</taxon>
        <taxon>Paracoccaceae</taxon>
        <taxon>Roseicitreum</taxon>
    </lineage>
</organism>
<dbReference type="InterPro" id="IPR039424">
    <property type="entry name" value="SBP_5"/>
</dbReference>
<evidence type="ECO:0000256" key="2">
    <source>
        <dbReference type="ARBA" id="ARBA00005695"/>
    </source>
</evidence>
<feature type="signal peptide" evidence="5">
    <location>
        <begin position="1"/>
        <end position="24"/>
    </location>
</feature>
<proteinExistence type="inferred from homology"/>
<dbReference type="InterPro" id="IPR030678">
    <property type="entry name" value="Peptide/Ni-bd"/>
</dbReference>
<evidence type="ECO:0000259" key="6">
    <source>
        <dbReference type="Pfam" id="PF00496"/>
    </source>
</evidence>
<comment type="subcellular location">
    <subcellularLocation>
        <location evidence="1">Periplasm</location>
    </subcellularLocation>
</comment>
<evidence type="ECO:0000256" key="3">
    <source>
        <dbReference type="ARBA" id="ARBA00022448"/>
    </source>
</evidence>
<evidence type="ECO:0000256" key="1">
    <source>
        <dbReference type="ARBA" id="ARBA00004418"/>
    </source>
</evidence>
<dbReference type="PIRSF" id="PIRSF002741">
    <property type="entry name" value="MppA"/>
    <property type="match status" value="1"/>
</dbReference>
<dbReference type="AlphaFoldDB" id="A0A1H2TN80"/>
<evidence type="ECO:0000256" key="4">
    <source>
        <dbReference type="ARBA" id="ARBA00022729"/>
    </source>
</evidence>
<dbReference type="Gene3D" id="3.90.76.10">
    <property type="entry name" value="Dipeptide-binding Protein, Domain 1"/>
    <property type="match status" value="1"/>
</dbReference>
<evidence type="ECO:0000313" key="7">
    <source>
        <dbReference type="EMBL" id="SDW45436.1"/>
    </source>
</evidence>
<evidence type="ECO:0000256" key="5">
    <source>
        <dbReference type="SAM" id="SignalP"/>
    </source>
</evidence>
<reference evidence="7 8" key="1">
    <citation type="submission" date="2016-10" db="EMBL/GenBank/DDBJ databases">
        <authorList>
            <person name="de Groot N.N."/>
        </authorList>
    </citation>
    <scope>NUCLEOTIDE SEQUENCE [LARGE SCALE GENOMIC DNA]</scope>
    <source>
        <strain evidence="7 8">CGMCC 1.8894</strain>
    </source>
</reference>
<feature type="domain" description="Solute-binding protein family 5" evidence="6">
    <location>
        <begin position="73"/>
        <end position="416"/>
    </location>
</feature>
<comment type="similarity">
    <text evidence="2">Belongs to the bacterial solute-binding protein 5 family.</text>
</comment>
<sequence length="509" mass="56190">MTRFTRAFGPVVLATGLAFGTLAAAGPQDDTLRAAMAGEILNLDYLYTTRREYIVLAQMTDATLFNMNPDTQQIEPGVALSYEFVDDMTIDVQLRDDVRFHDGSPLTAADVAYTYNWVTNEESESHAQALISRWLDRVEVTGDHSLRFHLSAINPLIIRDMAQRVMLRKEGAYHQGDSVDTNAMAIDLIGAGPYRVASFEPGVEVVLERFDDFYGNAPEIGTIVVRNLPDMGTQQAELMSGGINWMFNVPLDVARSLGAQPSIDHLAGPDLRVSFIVMDAAGLAQEDGPMTNLQVRRAMNHAVNKPEIAEFLMGGGASEAIYSACHPVQFGCVQDVMRYEYDPERARALLAEAGYPDGFSLDLWAYRERPVSEAVMADLEAVGIDVNLRYVQLETLNQARAQREIPAYIGTWGSSGVADTALIARVHFSDTSDRHLSGDAQVVEWVMAAEQTADQDARLALYSQAITRIAEQAYWVPLVSYSADYLVTSDLEFPLDNDGVPRLQNASWK</sequence>
<feature type="chain" id="PRO_5011633171" evidence="5">
    <location>
        <begin position="25"/>
        <end position="509"/>
    </location>
</feature>
<dbReference type="PANTHER" id="PTHR30290">
    <property type="entry name" value="PERIPLASMIC BINDING COMPONENT OF ABC TRANSPORTER"/>
    <property type="match status" value="1"/>
</dbReference>
<dbReference type="GO" id="GO:0015833">
    <property type="term" value="P:peptide transport"/>
    <property type="evidence" value="ECO:0007669"/>
    <property type="project" value="TreeGrafter"/>
</dbReference>
<dbReference type="STRING" id="564137.SAMN04488238_102117"/>
<dbReference type="GO" id="GO:0030288">
    <property type="term" value="C:outer membrane-bounded periplasmic space"/>
    <property type="evidence" value="ECO:0007669"/>
    <property type="project" value="UniProtKB-ARBA"/>
</dbReference>
<dbReference type="GO" id="GO:0043190">
    <property type="term" value="C:ATP-binding cassette (ABC) transporter complex"/>
    <property type="evidence" value="ECO:0007669"/>
    <property type="project" value="InterPro"/>
</dbReference>
<dbReference type="PANTHER" id="PTHR30290:SF10">
    <property type="entry name" value="PERIPLASMIC OLIGOPEPTIDE-BINDING PROTEIN-RELATED"/>
    <property type="match status" value="1"/>
</dbReference>
<dbReference type="Gene3D" id="3.40.190.10">
    <property type="entry name" value="Periplasmic binding protein-like II"/>
    <property type="match status" value="1"/>
</dbReference>
<evidence type="ECO:0000313" key="8">
    <source>
        <dbReference type="Proteomes" id="UP000198539"/>
    </source>
</evidence>
<dbReference type="Proteomes" id="UP000198539">
    <property type="component" value="Unassembled WGS sequence"/>
</dbReference>
<protein>
    <submittedName>
        <fullName evidence="7">Peptide/nickel transport system substrate-binding protein</fullName>
    </submittedName>
</protein>
<keyword evidence="3" id="KW-0813">Transport</keyword>
<dbReference type="Pfam" id="PF00496">
    <property type="entry name" value="SBP_bac_5"/>
    <property type="match status" value="1"/>
</dbReference>
<gene>
    <name evidence="7" type="ORF">SAMN04488238_102117</name>
</gene>
<name>A0A1H2TN80_9RHOB</name>
<accession>A0A1H2TN80</accession>
<dbReference type="Gene3D" id="3.10.105.10">
    <property type="entry name" value="Dipeptide-binding Protein, Domain 3"/>
    <property type="match status" value="1"/>
</dbReference>
<dbReference type="GO" id="GO:1904680">
    <property type="term" value="F:peptide transmembrane transporter activity"/>
    <property type="evidence" value="ECO:0007669"/>
    <property type="project" value="TreeGrafter"/>
</dbReference>
<keyword evidence="8" id="KW-1185">Reference proteome</keyword>
<dbReference type="CDD" id="cd08515">
    <property type="entry name" value="PBP2_NikA_DppA_OppA_like_10"/>
    <property type="match status" value="1"/>
</dbReference>
<dbReference type="EMBL" id="FNOM01000002">
    <property type="protein sequence ID" value="SDW45436.1"/>
    <property type="molecule type" value="Genomic_DNA"/>
</dbReference>
<keyword evidence="4 5" id="KW-0732">Signal</keyword>
<dbReference type="SUPFAM" id="SSF53850">
    <property type="entry name" value="Periplasmic binding protein-like II"/>
    <property type="match status" value="1"/>
</dbReference>
<dbReference type="InterPro" id="IPR000914">
    <property type="entry name" value="SBP_5_dom"/>
</dbReference>